<reference evidence="1" key="1">
    <citation type="submission" date="2018-06" db="EMBL/GenBank/DDBJ databases">
        <authorList>
            <person name="Zhirakovskaya E."/>
        </authorList>
    </citation>
    <scope>NUCLEOTIDE SEQUENCE</scope>
</reference>
<dbReference type="EMBL" id="UOFJ01000226">
    <property type="protein sequence ID" value="VAW66549.1"/>
    <property type="molecule type" value="Genomic_DNA"/>
</dbReference>
<protein>
    <submittedName>
        <fullName evidence="1">Uncharacterized protein</fullName>
    </submittedName>
</protein>
<gene>
    <name evidence="1" type="ORF">MNBD_GAMMA10-3051</name>
</gene>
<name>A0A3B0XX77_9ZZZZ</name>
<sequence>MNGHINFEILSASLQDSLIKALKDKSVDELKVLDWLSWETDFFIEQNKALFSNTA</sequence>
<proteinExistence type="predicted"/>
<organism evidence="1">
    <name type="scientific">hydrothermal vent metagenome</name>
    <dbReference type="NCBI Taxonomy" id="652676"/>
    <lineage>
        <taxon>unclassified sequences</taxon>
        <taxon>metagenomes</taxon>
        <taxon>ecological metagenomes</taxon>
    </lineage>
</organism>
<accession>A0A3B0XX77</accession>
<evidence type="ECO:0000313" key="1">
    <source>
        <dbReference type="EMBL" id="VAW66549.1"/>
    </source>
</evidence>
<dbReference type="AlphaFoldDB" id="A0A3B0XX77"/>